<gene>
    <name evidence="2" type="ORF">GCM10010990_15380</name>
</gene>
<dbReference type="AlphaFoldDB" id="A0A917DSG3"/>
<evidence type="ECO:0008006" key="4">
    <source>
        <dbReference type="Google" id="ProtNLM"/>
    </source>
</evidence>
<dbReference type="Proteomes" id="UP000612349">
    <property type="component" value="Unassembled WGS sequence"/>
</dbReference>
<keyword evidence="1" id="KW-0472">Membrane</keyword>
<dbReference type="RefSeq" id="WP_172808201.1">
    <property type="nucleotide sequence ID" value="NZ_BMIP01000002.1"/>
</dbReference>
<dbReference type="EMBL" id="BMIP01000002">
    <property type="protein sequence ID" value="GGD66775.1"/>
    <property type="molecule type" value="Genomic_DNA"/>
</dbReference>
<feature type="transmembrane region" description="Helical" evidence="1">
    <location>
        <begin position="131"/>
        <end position="150"/>
    </location>
</feature>
<proteinExistence type="predicted"/>
<keyword evidence="3" id="KW-1185">Reference proteome</keyword>
<evidence type="ECO:0000313" key="3">
    <source>
        <dbReference type="Proteomes" id="UP000612349"/>
    </source>
</evidence>
<comment type="caution">
    <text evidence="2">The sequence shown here is derived from an EMBL/GenBank/DDBJ whole genome shotgun (WGS) entry which is preliminary data.</text>
</comment>
<evidence type="ECO:0000313" key="2">
    <source>
        <dbReference type="EMBL" id="GGD66775.1"/>
    </source>
</evidence>
<keyword evidence="1" id="KW-0812">Transmembrane</keyword>
<organism evidence="2 3">
    <name type="scientific">Croceicoccus mobilis</name>
    <dbReference type="NCBI Taxonomy" id="1703339"/>
    <lineage>
        <taxon>Bacteria</taxon>
        <taxon>Pseudomonadati</taxon>
        <taxon>Pseudomonadota</taxon>
        <taxon>Alphaproteobacteria</taxon>
        <taxon>Sphingomonadales</taxon>
        <taxon>Erythrobacteraceae</taxon>
        <taxon>Croceicoccus</taxon>
    </lineage>
</organism>
<reference evidence="2" key="1">
    <citation type="journal article" date="2014" name="Int. J. Syst. Evol. Microbiol.">
        <title>Complete genome sequence of Corynebacterium casei LMG S-19264T (=DSM 44701T), isolated from a smear-ripened cheese.</title>
        <authorList>
            <consortium name="US DOE Joint Genome Institute (JGI-PGF)"/>
            <person name="Walter F."/>
            <person name="Albersmeier A."/>
            <person name="Kalinowski J."/>
            <person name="Ruckert C."/>
        </authorList>
    </citation>
    <scope>NUCLEOTIDE SEQUENCE</scope>
    <source>
        <strain evidence="2">CGMCC 1.15360</strain>
    </source>
</reference>
<keyword evidence="1" id="KW-1133">Transmembrane helix</keyword>
<name>A0A917DSG3_9SPHN</name>
<sequence length="169" mass="18645">MAFAGLRKRAARRKVRLHGRMRSNCDWIDLSIRNLSKKGLMAETDDPPGRGHYIEIRRADHIFVGRVVWSSGRCFGVMLSDEVNIDSVVAGFANDNSGGKVPGMERRVHSDRHGSVQILAKPSDWRWLGQLLERASLVLFGAALVGTFAYTSYGAMANSMSAITTALQP</sequence>
<accession>A0A917DSG3</accession>
<evidence type="ECO:0000256" key="1">
    <source>
        <dbReference type="SAM" id="Phobius"/>
    </source>
</evidence>
<protein>
    <recommendedName>
        <fullName evidence="4">PilZ domain-containing protein</fullName>
    </recommendedName>
</protein>
<reference evidence="2" key="2">
    <citation type="submission" date="2020-09" db="EMBL/GenBank/DDBJ databases">
        <authorList>
            <person name="Sun Q."/>
            <person name="Zhou Y."/>
        </authorList>
    </citation>
    <scope>NUCLEOTIDE SEQUENCE</scope>
    <source>
        <strain evidence="2">CGMCC 1.15360</strain>
    </source>
</reference>